<dbReference type="RefSeq" id="WP_083207109.1">
    <property type="nucleotide sequence ID" value="NZ_CP077084.1"/>
</dbReference>
<evidence type="ECO:0000313" key="8">
    <source>
        <dbReference type="Proteomes" id="UP000615613"/>
    </source>
</evidence>
<dbReference type="EMBL" id="CP077084">
    <property type="protein sequence ID" value="QXH83016.1"/>
    <property type="molecule type" value="Genomic_DNA"/>
</dbReference>
<protein>
    <submittedName>
        <fullName evidence="6">S8 family peptidase</fullName>
    </submittedName>
</protein>
<dbReference type="Pfam" id="PF00082">
    <property type="entry name" value="Peptidase_S8"/>
    <property type="match status" value="1"/>
</dbReference>
<dbReference type="EMBL" id="JABWQF010000037">
    <property type="protein sequence ID" value="MBC3297897.1"/>
    <property type="molecule type" value="Genomic_DNA"/>
</dbReference>
<keyword evidence="8" id="KW-1185">Reference proteome</keyword>
<dbReference type="Proteomes" id="UP000615613">
    <property type="component" value="Chromosome"/>
</dbReference>
<evidence type="ECO:0000256" key="1">
    <source>
        <dbReference type="ARBA" id="ARBA00022670"/>
    </source>
</evidence>
<keyword evidence="2" id="KW-0378">Hydrolase</keyword>
<name>A0A8H9Z1T1_9PSED</name>
<dbReference type="InterPro" id="IPR000209">
    <property type="entry name" value="Peptidase_S8/S53_dom"/>
</dbReference>
<dbReference type="CDD" id="cd04847">
    <property type="entry name" value="Peptidases_S8_Subtilisin_like_2"/>
    <property type="match status" value="1"/>
</dbReference>
<evidence type="ECO:0000256" key="4">
    <source>
        <dbReference type="SAM" id="MobiDB-lite"/>
    </source>
</evidence>
<dbReference type="GO" id="GO:0006508">
    <property type="term" value="P:proteolysis"/>
    <property type="evidence" value="ECO:0007669"/>
    <property type="project" value="UniProtKB-KW"/>
</dbReference>
<accession>A0A8H9Z1T1</accession>
<evidence type="ECO:0000256" key="2">
    <source>
        <dbReference type="ARBA" id="ARBA00022801"/>
    </source>
</evidence>
<feature type="domain" description="Peptidase S8/S53" evidence="5">
    <location>
        <begin position="269"/>
        <end position="613"/>
    </location>
</feature>
<evidence type="ECO:0000313" key="6">
    <source>
        <dbReference type="EMBL" id="MBC3297897.1"/>
    </source>
</evidence>
<dbReference type="GO" id="GO:0004252">
    <property type="term" value="F:serine-type endopeptidase activity"/>
    <property type="evidence" value="ECO:0007669"/>
    <property type="project" value="InterPro"/>
</dbReference>
<dbReference type="Gene3D" id="3.40.50.200">
    <property type="entry name" value="Peptidase S8/S53 domain"/>
    <property type="match status" value="1"/>
</dbReference>
<proteinExistence type="predicted"/>
<sequence length="836" mass="93104">MASYELPHFRFEKFQSGRPYQRPQKDMSGLSSERGEGHGSRLREKFELAITAFSGQNGYFSSDICEGSPGLYLEVIFESGSVPSDLNWKTQNIRLSALRVSEDGGAIGALYVPIDAVDFLGEKLREYAEEKTPKGNAKNDSKFSSVNEFTLGNLETLWTDSRPFPAGLSKQLWWECWCIPTRVDQLRRICQTLKLRVSENHLSFPDTEVLLIYANTLEISLLTNNSDGVEELRGATDNPYFFTRLPPKDKFHWTSDLSGRIKPPAADSPSVCILDNGVNHAHPLLQPAISLEDCQSVNLDWGSDDHHGHGTNMAGAVLFGDLTYSLADQRSVNLNAKIESVKFLPPRGWERNSPSSYGVITQSAVSLAETRAPTRNRVYCMAVSNEHVSGIRPTTWSSSIDQICSGSMVGDFDDDGELGPRRLFILSAGNIPDSSNPEDVSDLYEFPIEDPAQAWNALAVGGFTDKVDLQSQPGYEDWHPVANVGDHSPYSRASIDWEHSKTPIKPEVVFEAGNKAISPDGRQIISGIPSLSILTTGKDFTNNPVEEFWATSSATAQAAGLAAAIMAHHPKLWPETIRALIIHSAQWTPVMLSRLKGKSKKDRVLLARHFGYGVPQLQRALASAQNDLALISETYIQPFIRDCDDNGREKGEPHFNEVHYYDLPWPKAELERLENSEVQLKITLSYFVEPSPGEMAQVVPARYQSFGLRFDLKRKSETEAAFRHRINKLERLEKNPPPAESDNNWTFGSKHVAAGSIHSDVWTGPAIDLAARDKIAIYPVAGWWRYRPHLGRCNSRSRYSLVVSISSTEEDVQLYTEIANLISLSVEPEVSISTDH</sequence>
<gene>
    <name evidence="7" type="ORF">HU722_0024020</name>
    <name evidence="6" type="ORF">HU722_40845</name>
</gene>
<dbReference type="SUPFAM" id="SSF52743">
    <property type="entry name" value="Subtilisin-like"/>
    <property type="match status" value="1"/>
</dbReference>
<dbReference type="PRINTS" id="PR00723">
    <property type="entry name" value="SUBTILISIN"/>
</dbReference>
<reference evidence="6" key="1">
    <citation type="journal article" date="2020" name="Microorganisms">
        <title>Reliable Identification of Environmental Pseudomonas Isolates Using the rpoD Gene.</title>
        <authorList>
            <consortium name="The Broad Institute Genome Sequencing Platform"/>
            <person name="Girard L."/>
            <person name="Lood C."/>
            <person name="Rokni-Zadeh H."/>
            <person name="van Noort V."/>
            <person name="Lavigne R."/>
            <person name="De Mot R."/>
        </authorList>
    </citation>
    <scope>NUCLEOTIDE SEQUENCE [LARGE SCALE GENOMIC DNA]</scope>
    <source>
        <strain evidence="6">SWRI145</strain>
    </source>
</reference>
<feature type="region of interest" description="Disordered" evidence="4">
    <location>
        <begin position="17"/>
        <end position="37"/>
    </location>
</feature>
<evidence type="ECO:0000313" key="7">
    <source>
        <dbReference type="EMBL" id="QXH83016.1"/>
    </source>
</evidence>
<keyword evidence="1" id="KW-0645">Protease</keyword>
<dbReference type="KEGG" id="ptrt:HU722_0024020"/>
<dbReference type="InterPro" id="IPR036852">
    <property type="entry name" value="Peptidase_S8/S53_dom_sf"/>
</dbReference>
<dbReference type="AlphaFoldDB" id="A0A8H9Z1T1"/>
<dbReference type="InterPro" id="IPR034074">
    <property type="entry name" value="Y4bN_pept_dom"/>
</dbReference>
<evidence type="ECO:0000256" key="3">
    <source>
        <dbReference type="ARBA" id="ARBA00022825"/>
    </source>
</evidence>
<keyword evidence="3" id="KW-0720">Serine protease</keyword>
<dbReference type="InterPro" id="IPR015500">
    <property type="entry name" value="Peptidase_S8_subtilisin-rel"/>
</dbReference>
<evidence type="ECO:0000259" key="5">
    <source>
        <dbReference type="Pfam" id="PF00082"/>
    </source>
</evidence>
<reference evidence="7" key="2">
    <citation type="submission" date="2021-06" db="EMBL/GenBank/DDBJ databases">
        <title>Updating the genus Pseudomonas: Description of 43 new species and partition of the Pseudomonas putida group.</title>
        <authorList>
            <person name="Girard L."/>
            <person name="Lood C."/>
            <person name="Vandamme P."/>
            <person name="Rokni-Zadeh H."/>
            <person name="van Noort V."/>
            <person name="Hofte M."/>
            <person name="Lavigne R."/>
            <person name="De Mot R."/>
        </authorList>
    </citation>
    <scope>NUCLEOTIDE SEQUENCE</scope>
    <source>
        <strain evidence="7">SWRI145</strain>
    </source>
</reference>
<organism evidence="6">
    <name type="scientific">Pseudomonas tritici</name>
    <dbReference type="NCBI Taxonomy" id="2745518"/>
    <lineage>
        <taxon>Bacteria</taxon>
        <taxon>Pseudomonadati</taxon>
        <taxon>Pseudomonadota</taxon>
        <taxon>Gammaproteobacteria</taxon>
        <taxon>Pseudomonadales</taxon>
        <taxon>Pseudomonadaceae</taxon>
        <taxon>Pseudomonas</taxon>
    </lineage>
</organism>